<organism evidence="1 2">
    <name type="scientific">Streptococcus oralis</name>
    <dbReference type="NCBI Taxonomy" id="1303"/>
    <lineage>
        <taxon>Bacteria</taxon>
        <taxon>Bacillati</taxon>
        <taxon>Bacillota</taxon>
        <taxon>Bacilli</taxon>
        <taxon>Lactobacillales</taxon>
        <taxon>Streptococcaceae</taxon>
        <taxon>Streptococcus</taxon>
    </lineage>
</organism>
<dbReference type="EMBL" id="LQZB01000175">
    <property type="protein sequence ID" value="KXU03755.1"/>
    <property type="molecule type" value="Genomic_DNA"/>
</dbReference>
<proteinExistence type="predicted"/>
<evidence type="ECO:0000313" key="2">
    <source>
        <dbReference type="Proteomes" id="UP000070353"/>
    </source>
</evidence>
<reference evidence="1 2" key="1">
    <citation type="submission" date="2016-01" db="EMBL/GenBank/DDBJ databases">
        <title>Highly variable Streptococcus oralis are common among viridans streptococci isolated from primates.</title>
        <authorList>
            <person name="Denapaite D."/>
            <person name="Rieger M."/>
            <person name="Koendgen S."/>
            <person name="Brueckner R."/>
            <person name="Ochigava I."/>
            <person name="Kappeler P."/>
            <person name="Maetz-Rensing K."/>
            <person name="Leendertz F."/>
            <person name="Hakenbeck R."/>
        </authorList>
    </citation>
    <scope>NUCLEOTIDE SEQUENCE [LARGE SCALE GENOMIC DNA]</scope>
    <source>
        <strain evidence="1 2">DD24</strain>
    </source>
</reference>
<evidence type="ECO:0000313" key="1">
    <source>
        <dbReference type="EMBL" id="KXU03755.1"/>
    </source>
</evidence>
<dbReference type="PATRIC" id="fig|1303.84.peg.1691"/>
<accession>A0A139QMK3</accession>
<dbReference type="InterPro" id="IPR008767">
    <property type="entry name" value="Phage_SPP1_head-tail_adaptor"/>
</dbReference>
<dbReference type="InterPro" id="IPR038666">
    <property type="entry name" value="SSP1_head-tail_sf"/>
</dbReference>
<protein>
    <recommendedName>
        <fullName evidence="3">Head-tail adaptor protein</fullName>
    </recommendedName>
</protein>
<comment type="caution">
    <text evidence="1">The sequence shown here is derived from an EMBL/GenBank/DDBJ whole genome shotgun (WGS) entry which is preliminary data.</text>
</comment>
<dbReference type="Proteomes" id="UP000070353">
    <property type="component" value="Unassembled WGS sequence"/>
</dbReference>
<dbReference type="OrthoDB" id="9808209at2"/>
<sequence length="117" mass="13695">MKIAPLRDRLTFEVRKIVVDEIGNESSVWNTIFQRWCSSRPLTLTENEGSVSKLLYNKIQFTLRYDKAILNLSSLKARIRYRDAYFTIDSIDGDSVPRQLIYIVATKENNYEQDRNG</sequence>
<dbReference type="Gene3D" id="2.40.10.270">
    <property type="entry name" value="Bacteriophage SPP1 head-tail adaptor protein"/>
    <property type="match status" value="1"/>
</dbReference>
<dbReference type="Pfam" id="PF05521">
    <property type="entry name" value="Phage_HCP"/>
    <property type="match status" value="1"/>
</dbReference>
<evidence type="ECO:0008006" key="3">
    <source>
        <dbReference type="Google" id="ProtNLM"/>
    </source>
</evidence>
<dbReference type="RefSeq" id="WP_061409403.1">
    <property type="nucleotide sequence ID" value="NZ_KQ970760.1"/>
</dbReference>
<dbReference type="AlphaFoldDB" id="A0A139QMK3"/>
<name>A0A139QMK3_STROR</name>
<gene>
    <name evidence="1" type="ORF">SORDD24_01531</name>
</gene>